<name>A0ACA9PMM7_9GLOM</name>
<organism evidence="1 2">
    <name type="scientific">Dentiscutata heterogama</name>
    <dbReference type="NCBI Taxonomy" id="1316150"/>
    <lineage>
        <taxon>Eukaryota</taxon>
        <taxon>Fungi</taxon>
        <taxon>Fungi incertae sedis</taxon>
        <taxon>Mucoromycota</taxon>
        <taxon>Glomeromycotina</taxon>
        <taxon>Glomeromycetes</taxon>
        <taxon>Diversisporales</taxon>
        <taxon>Gigasporaceae</taxon>
        <taxon>Dentiscutata</taxon>
    </lineage>
</organism>
<proteinExistence type="predicted"/>
<dbReference type="Proteomes" id="UP000789702">
    <property type="component" value="Unassembled WGS sequence"/>
</dbReference>
<gene>
    <name evidence="1" type="ORF">DHETER_LOCUS12538</name>
</gene>
<dbReference type="EMBL" id="CAJVPU010031090">
    <property type="protein sequence ID" value="CAG8715934.1"/>
    <property type="molecule type" value="Genomic_DNA"/>
</dbReference>
<feature type="non-terminal residue" evidence="1">
    <location>
        <position position="1"/>
    </location>
</feature>
<evidence type="ECO:0000313" key="2">
    <source>
        <dbReference type="Proteomes" id="UP000789702"/>
    </source>
</evidence>
<reference evidence="1" key="1">
    <citation type="submission" date="2021-06" db="EMBL/GenBank/DDBJ databases">
        <authorList>
            <person name="Kallberg Y."/>
            <person name="Tangrot J."/>
            <person name="Rosling A."/>
        </authorList>
    </citation>
    <scope>NUCLEOTIDE SEQUENCE</scope>
    <source>
        <strain evidence="1">IL203A</strain>
    </source>
</reference>
<protein>
    <submittedName>
        <fullName evidence="1">1029_t:CDS:1</fullName>
    </submittedName>
</protein>
<sequence length="153" mass="18099">HEKNQLKIFYDQKSIPKLIPREKLLFNYPMMLEKFSIKNLGRIVHTWIAIFCPDKKLKKQVMQIKNDNIMNVLEFQPEISQDLNITKLAIEYTQISIYTIKLLEKISKSCKKINYLIVKVPAFENNPEIKNSIISIINVQERLKEFNFRGVDS</sequence>
<keyword evidence="2" id="KW-1185">Reference proteome</keyword>
<evidence type="ECO:0000313" key="1">
    <source>
        <dbReference type="EMBL" id="CAG8715934.1"/>
    </source>
</evidence>
<comment type="caution">
    <text evidence="1">The sequence shown here is derived from an EMBL/GenBank/DDBJ whole genome shotgun (WGS) entry which is preliminary data.</text>
</comment>
<accession>A0ACA9PMM7</accession>